<keyword evidence="1" id="KW-0645">Protease</keyword>
<evidence type="ECO:0000313" key="5">
    <source>
        <dbReference type="EMBL" id="CAH8374719.1"/>
    </source>
</evidence>
<organism evidence="5 6">
    <name type="scientific">Eruca vesicaria subsp. sativa</name>
    <name type="common">Garden rocket</name>
    <name type="synonym">Eruca sativa</name>
    <dbReference type="NCBI Taxonomy" id="29727"/>
    <lineage>
        <taxon>Eukaryota</taxon>
        <taxon>Viridiplantae</taxon>
        <taxon>Streptophyta</taxon>
        <taxon>Embryophyta</taxon>
        <taxon>Tracheophyta</taxon>
        <taxon>Spermatophyta</taxon>
        <taxon>Magnoliopsida</taxon>
        <taxon>eudicotyledons</taxon>
        <taxon>Gunneridae</taxon>
        <taxon>Pentapetalae</taxon>
        <taxon>rosids</taxon>
        <taxon>malvids</taxon>
        <taxon>Brassicales</taxon>
        <taxon>Brassicaceae</taxon>
        <taxon>Brassiceae</taxon>
        <taxon>Eruca</taxon>
    </lineage>
</organism>
<keyword evidence="2" id="KW-0378">Hydrolase</keyword>
<dbReference type="Pfam" id="PF02902">
    <property type="entry name" value="Peptidase_C48"/>
    <property type="match status" value="1"/>
</dbReference>
<keyword evidence="6" id="KW-1185">Reference proteome</keyword>
<comment type="caution">
    <text evidence="5">The sequence shown here is derived from an EMBL/GenBank/DDBJ whole genome shotgun (WGS) entry which is preliminary data.</text>
</comment>
<feature type="domain" description="Ubiquitin-like protease family profile" evidence="4">
    <location>
        <begin position="125"/>
        <end position="308"/>
    </location>
</feature>
<proteinExistence type="predicted"/>
<feature type="region of interest" description="Disordered" evidence="3">
    <location>
        <begin position="25"/>
        <end position="63"/>
    </location>
</feature>
<dbReference type="Proteomes" id="UP001642260">
    <property type="component" value="Unassembled WGS sequence"/>
</dbReference>
<dbReference type="AlphaFoldDB" id="A0ABC8L844"/>
<sequence>MEVVEGSVEGKYAAILSKPKAVQQKKDAVGGSVSATEEGVLPNPTSVEQRKSGHHVKPTTVNQPDGFLRYRKRERHSPDRRDAFLEAMEHAKNQQPCDDDTFQIDTLMSFFDCTKVASEKAVDHVLAYIRKRRDGLPQCRFDFLDASFVAELIRNYREFNACPSKDAYSFSPCLKQPFISRPQWFTKVDVLYVPVMVKKSYWVGVIVDLNVWAMYVVASNTACPSEVDLTSVITPFSILLPHLIGRYSVGNKAQELHFAPMTISRLELSALVEHPCKRCSAVVTLMLLELHAVGKPLNSVHFSDEQAKTAAENYTFETLQMCQPGKLPPPE</sequence>
<reference evidence="5 6" key="1">
    <citation type="submission" date="2022-03" db="EMBL/GenBank/DDBJ databases">
        <authorList>
            <person name="Macdonald S."/>
            <person name="Ahmed S."/>
            <person name="Newling K."/>
        </authorList>
    </citation>
    <scope>NUCLEOTIDE SEQUENCE [LARGE SCALE GENOMIC DNA]</scope>
</reference>
<evidence type="ECO:0000259" key="4">
    <source>
        <dbReference type="Pfam" id="PF02902"/>
    </source>
</evidence>
<dbReference type="EMBL" id="CAKOAT010451820">
    <property type="protein sequence ID" value="CAH8374719.1"/>
    <property type="molecule type" value="Genomic_DNA"/>
</dbReference>
<protein>
    <recommendedName>
        <fullName evidence="4">Ubiquitin-like protease family profile domain-containing protein</fullName>
    </recommendedName>
</protein>
<name>A0ABC8L844_ERUVS</name>
<dbReference type="GO" id="GO:0006508">
    <property type="term" value="P:proteolysis"/>
    <property type="evidence" value="ECO:0007669"/>
    <property type="project" value="UniProtKB-KW"/>
</dbReference>
<gene>
    <name evidence="5" type="ORF">ERUC_LOCUS32080</name>
</gene>
<dbReference type="InterPro" id="IPR003653">
    <property type="entry name" value="Peptidase_C48_C"/>
</dbReference>
<evidence type="ECO:0000256" key="2">
    <source>
        <dbReference type="ARBA" id="ARBA00022801"/>
    </source>
</evidence>
<dbReference type="GO" id="GO:0008233">
    <property type="term" value="F:peptidase activity"/>
    <property type="evidence" value="ECO:0007669"/>
    <property type="project" value="UniProtKB-KW"/>
</dbReference>
<evidence type="ECO:0000256" key="3">
    <source>
        <dbReference type="SAM" id="MobiDB-lite"/>
    </source>
</evidence>
<accession>A0ABC8L844</accession>
<evidence type="ECO:0000313" key="6">
    <source>
        <dbReference type="Proteomes" id="UP001642260"/>
    </source>
</evidence>
<evidence type="ECO:0000256" key="1">
    <source>
        <dbReference type="ARBA" id="ARBA00022670"/>
    </source>
</evidence>